<dbReference type="EMBL" id="FXXC01000001">
    <property type="protein sequence ID" value="SMR91001.1"/>
    <property type="molecule type" value="Genomic_DNA"/>
</dbReference>
<sequence length="298" mass="34402">MDLSIIIVNYNTRNLLRKTLESIYKNPTYREFEIIVVDNASSDGSQEMVKKEFPNVILIKNKQNLGFAKANNIGIRIAKGKYILLLNSDTEVLRGTLDSCIDFLEKDEAKEIGILGCKVVLPDGKLDLACRRGFPTPKNSFFKIFGLAKLFPKSRFFAGYNLTYLDENQSYEVDSVVGAFMLIRREVIDKIGLLDEDYFMFGEDIDFCFRAKQNGFKVYYYADAKIIHHKRGSGRNLKVLSAFYDSMWIFYKKHYYNRYPKTLALLIFITIKLIKSLKLAHAKVRNFPIRKGKKPCIA</sequence>
<evidence type="ECO:0000313" key="3">
    <source>
        <dbReference type="EMBL" id="SMR91001.1"/>
    </source>
</evidence>
<dbReference type="InterPro" id="IPR001173">
    <property type="entry name" value="Glyco_trans_2-like"/>
</dbReference>
<dbReference type="Gene3D" id="3.90.550.10">
    <property type="entry name" value="Spore Coat Polysaccharide Biosynthesis Protein SpsA, Chain A"/>
    <property type="match status" value="1"/>
</dbReference>
<dbReference type="Pfam" id="PF00535">
    <property type="entry name" value="Glycos_transf_2"/>
    <property type="match status" value="1"/>
</dbReference>
<protein>
    <recommendedName>
        <fullName evidence="1 2">Glycosyltransferase 2-like domain-containing protein</fullName>
    </recommendedName>
</protein>
<evidence type="ECO:0000313" key="4">
    <source>
        <dbReference type="Proteomes" id="UP000196803"/>
    </source>
</evidence>
<dbReference type="Pfam" id="PF13632">
    <property type="entry name" value="Glyco_trans_2_3"/>
    <property type="match status" value="1"/>
</dbReference>
<dbReference type="GeneID" id="31771435"/>
<feature type="domain" description="Glycosyltransferase 2-like" evidence="2">
    <location>
        <begin position="159"/>
        <end position="230"/>
    </location>
</feature>
<evidence type="ECO:0000259" key="2">
    <source>
        <dbReference type="Pfam" id="PF13632"/>
    </source>
</evidence>
<name>A0ABY1S5I0_CALBS</name>
<dbReference type="PANTHER" id="PTHR43179">
    <property type="entry name" value="RHAMNOSYLTRANSFERASE WBBL"/>
    <property type="match status" value="1"/>
</dbReference>
<accession>A0ABY1S5I0</accession>
<comment type="caution">
    <text evidence="3">The sequence shown here is derived from an EMBL/GenBank/DDBJ whole genome shotgun (WGS) entry which is preliminary data.</text>
</comment>
<evidence type="ECO:0000259" key="1">
    <source>
        <dbReference type="Pfam" id="PF00535"/>
    </source>
</evidence>
<dbReference type="InterPro" id="IPR029044">
    <property type="entry name" value="Nucleotide-diphossugar_trans"/>
</dbReference>
<dbReference type="Proteomes" id="UP000196803">
    <property type="component" value="Unassembled WGS sequence"/>
</dbReference>
<dbReference type="PANTHER" id="PTHR43179:SF7">
    <property type="entry name" value="RHAMNOSYLTRANSFERASE WBBL"/>
    <property type="match status" value="1"/>
</dbReference>
<reference evidence="3 4" key="1">
    <citation type="submission" date="2017-05" db="EMBL/GenBank/DDBJ databases">
        <authorList>
            <person name="Varghese N."/>
            <person name="Submissions S."/>
        </authorList>
    </citation>
    <scope>NUCLEOTIDE SEQUENCE [LARGE SCALE GENOMIC DNA]</scope>
    <source>
        <strain evidence="3 4">MACB1020</strain>
    </source>
</reference>
<organism evidence="3 4">
    <name type="scientific">Caldicellulosiruptor bescii</name>
    <name type="common">Anaerocellum thermophilum</name>
    <dbReference type="NCBI Taxonomy" id="31899"/>
    <lineage>
        <taxon>Bacteria</taxon>
        <taxon>Bacillati</taxon>
        <taxon>Bacillota</taxon>
        <taxon>Bacillota incertae sedis</taxon>
        <taxon>Caldicellulosiruptorales</taxon>
        <taxon>Caldicellulosiruptoraceae</taxon>
        <taxon>Caldicellulosiruptor</taxon>
    </lineage>
</organism>
<gene>
    <name evidence="3" type="ORF">SAMN05216240_0198</name>
</gene>
<dbReference type="RefSeq" id="WP_012660733.1">
    <property type="nucleotide sequence ID" value="NZ_FUZJ01000001.1"/>
</dbReference>
<feature type="domain" description="Glycosyltransferase 2-like" evidence="1">
    <location>
        <begin position="4"/>
        <end position="110"/>
    </location>
</feature>
<dbReference type="CDD" id="cd04186">
    <property type="entry name" value="GT_2_like_c"/>
    <property type="match status" value="1"/>
</dbReference>
<proteinExistence type="predicted"/>
<dbReference type="SUPFAM" id="SSF53448">
    <property type="entry name" value="Nucleotide-diphospho-sugar transferases"/>
    <property type="match status" value="1"/>
</dbReference>
<keyword evidence="4" id="KW-1185">Reference proteome</keyword>